<name>A0A2A2IIB2_9BACI</name>
<proteinExistence type="inferred from homology"/>
<dbReference type="OrthoDB" id="9803333at2"/>
<evidence type="ECO:0000256" key="1">
    <source>
        <dbReference type="ARBA" id="ARBA00006484"/>
    </source>
</evidence>
<dbReference type="RefSeq" id="WP_095654221.1">
    <property type="nucleotide sequence ID" value="NZ_NPOA01000002.1"/>
</dbReference>
<dbReference type="PRINTS" id="PR00080">
    <property type="entry name" value="SDRFAMILY"/>
</dbReference>
<sequence>MGKQKTVLVIGGAAGIGKDVVINRANKGDQVVFTDLNNKAGNALVEEIASSGKNVTFLQHDVSSWENTKEIVEKTVNKYGKIDILIHSAGITIQKPFDEITYDTWKKTFSVNLTGLFYAVKAIIPEMLENKRGNIVIIGSGSAITGTGGGVHYAASKGGAFGLMRAIAKKYSHFGIRINIVAPRVIETEMLNQLYPTESSREKLLSKIPVNKIGTLSDTTNAINFLASEESDYIQGQVLLLDGGRTYLT</sequence>
<dbReference type="PANTHER" id="PTHR43477">
    <property type="entry name" value="DIHYDROANTICAPSIN 7-DEHYDROGENASE"/>
    <property type="match status" value="1"/>
</dbReference>
<dbReference type="InterPro" id="IPR051122">
    <property type="entry name" value="SDR_DHRS6-like"/>
</dbReference>
<dbReference type="Pfam" id="PF13561">
    <property type="entry name" value="adh_short_C2"/>
    <property type="match status" value="1"/>
</dbReference>
<reference evidence="3 4" key="1">
    <citation type="submission" date="2017-08" db="EMBL/GenBank/DDBJ databases">
        <title>Virgibacillus indicus sp. nov. and Virgibacillus profoundi sp. nov, two moderately halophilic bacteria isolated from marine sediment by using the Microfluidic Streak Plate.</title>
        <authorList>
            <person name="Xu B."/>
            <person name="Hu B."/>
            <person name="Wang J."/>
            <person name="Zhu Y."/>
            <person name="Huang L."/>
            <person name="Du W."/>
            <person name="Huang Y."/>
        </authorList>
    </citation>
    <scope>NUCLEOTIDE SEQUENCE [LARGE SCALE GENOMIC DNA]</scope>
    <source>
        <strain evidence="3 4">IO3-P3-H5</strain>
    </source>
</reference>
<evidence type="ECO:0000256" key="2">
    <source>
        <dbReference type="ARBA" id="ARBA00023002"/>
    </source>
</evidence>
<dbReference type="AlphaFoldDB" id="A0A2A2IIB2"/>
<protein>
    <submittedName>
        <fullName evidence="3">Short-chain dehydrogenase</fullName>
    </submittedName>
</protein>
<dbReference type="Proteomes" id="UP000218887">
    <property type="component" value="Unassembled WGS sequence"/>
</dbReference>
<evidence type="ECO:0000313" key="4">
    <source>
        <dbReference type="Proteomes" id="UP000218887"/>
    </source>
</evidence>
<dbReference type="InterPro" id="IPR002347">
    <property type="entry name" value="SDR_fam"/>
</dbReference>
<dbReference type="PROSITE" id="PS00061">
    <property type="entry name" value="ADH_SHORT"/>
    <property type="match status" value="1"/>
</dbReference>
<dbReference type="EMBL" id="NPOA01000002">
    <property type="protein sequence ID" value="PAV30890.1"/>
    <property type="molecule type" value="Genomic_DNA"/>
</dbReference>
<dbReference type="InterPro" id="IPR020904">
    <property type="entry name" value="Sc_DH/Rdtase_CS"/>
</dbReference>
<dbReference type="PRINTS" id="PR00081">
    <property type="entry name" value="GDHRDH"/>
</dbReference>
<keyword evidence="4" id="KW-1185">Reference proteome</keyword>
<comment type="caution">
    <text evidence="3">The sequence shown here is derived from an EMBL/GenBank/DDBJ whole genome shotgun (WGS) entry which is preliminary data.</text>
</comment>
<organism evidence="3 4">
    <name type="scientific">Virgibacillus profundi</name>
    <dbReference type="NCBI Taxonomy" id="2024555"/>
    <lineage>
        <taxon>Bacteria</taxon>
        <taxon>Bacillati</taxon>
        <taxon>Bacillota</taxon>
        <taxon>Bacilli</taxon>
        <taxon>Bacillales</taxon>
        <taxon>Bacillaceae</taxon>
        <taxon>Virgibacillus</taxon>
    </lineage>
</organism>
<dbReference type="Gene3D" id="3.40.50.720">
    <property type="entry name" value="NAD(P)-binding Rossmann-like Domain"/>
    <property type="match status" value="1"/>
</dbReference>
<accession>A0A2A2IIB2</accession>
<keyword evidence="2" id="KW-0560">Oxidoreductase</keyword>
<dbReference type="FunFam" id="3.40.50.720:FF:000173">
    <property type="entry name" value="3-oxoacyl-[acyl-carrier protein] reductase"/>
    <property type="match status" value="1"/>
</dbReference>
<evidence type="ECO:0000313" key="3">
    <source>
        <dbReference type="EMBL" id="PAV30890.1"/>
    </source>
</evidence>
<dbReference type="GO" id="GO:0016491">
    <property type="term" value="F:oxidoreductase activity"/>
    <property type="evidence" value="ECO:0007669"/>
    <property type="project" value="UniProtKB-KW"/>
</dbReference>
<dbReference type="PANTHER" id="PTHR43477:SF1">
    <property type="entry name" value="DIHYDROANTICAPSIN 7-DEHYDROGENASE"/>
    <property type="match status" value="1"/>
</dbReference>
<dbReference type="SUPFAM" id="SSF51735">
    <property type="entry name" value="NAD(P)-binding Rossmann-fold domains"/>
    <property type="match status" value="1"/>
</dbReference>
<comment type="similarity">
    <text evidence="1">Belongs to the short-chain dehydrogenases/reductases (SDR) family.</text>
</comment>
<gene>
    <name evidence="3" type="ORF">CIL05_04010</name>
</gene>
<dbReference type="InterPro" id="IPR036291">
    <property type="entry name" value="NAD(P)-bd_dom_sf"/>
</dbReference>